<dbReference type="Pfam" id="PF00076">
    <property type="entry name" value="RRM_1"/>
    <property type="match status" value="1"/>
</dbReference>
<dbReference type="InterPro" id="IPR012677">
    <property type="entry name" value="Nucleotide-bd_a/b_plait_sf"/>
</dbReference>
<dbReference type="SUPFAM" id="SSF54928">
    <property type="entry name" value="RNA-binding domain, RBD"/>
    <property type="match status" value="1"/>
</dbReference>
<evidence type="ECO:0000256" key="5">
    <source>
        <dbReference type="SAM" id="MobiDB-lite"/>
    </source>
</evidence>
<dbReference type="GO" id="GO:0003723">
    <property type="term" value="F:RNA binding"/>
    <property type="evidence" value="ECO:0007669"/>
    <property type="project" value="UniProtKB-UniRule"/>
</dbReference>
<keyword evidence="2 4" id="KW-0694">RNA-binding</keyword>
<dbReference type="InterPro" id="IPR035979">
    <property type="entry name" value="RBD_domain_sf"/>
</dbReference>
<dbReference type="Gene3D" id="3.30.70.330">
    <property type="match status" value="1"/>
</dbReference>
<evidence type="ECO:0000313" key="8">
    <source>
        <dbReference type="Proteomes" id="UP000249464"/>
    </source>
</evidence>
<evidence type="ECO:0000256" key="1">
    <source>
        <dbReference type="ARBA" id="ARBA00021141"/>
    </source>
</evidence>
<accession>A0A2X0N7C4</accession>
<feature type="compositionally biased region" description="Polar residues" evidence="5">
    <location>
        <begin position="123"/>
        <end position="132"/>
    </location>
</feature>
<dbReference type="STRING" id="796604.A0A2X0N7C4"/>
<feature type="domain" description="RRM" evidence="6">
    <location>
        <begin position="43"/>
        <end position="124"/>
    </location>
</feature>
<keyword evidence="8" id="KW-1185">Reference proteome</keyword>
<sequence length="238" mass="25470">MGIPRRALVFLPPTSPPRDRAFVRFSIVSSQPMAPHAKGFSATRLYIGNLSPSTDEYTLMQLCSKHGKIQQLDYLFHKSGPLRGKPRGYAFVEFSTRDEALRAMVAMDDQLVRGRKISVTAASAQQTYDDATSSAGKGRGAGRGSDPTRPTAISLLKSQNSGGGSTNKKIAALEAKLAALRKEKPKEGTTAKLTAATSEAKKLESSIAKVVDGDNFLDAIEKEMQVGPSEAPGGKETE</sequence>
<dbReference type="SMART" id="SM00360">
    <property type="entry name" value="RRM"/>
    <property type="match status" value="1"/>
</dbReference>
<gene>
    <name evidence="7" type="primary">BQ5605_C023g09645</name>
    <name evidence="7" type="ORF">BQ5605_C023G09645</name>
</gene>
<dbReference type="Proteomes" id="UP000249464">
    <property type="component" value="Unassembled WGS sequence"/>
</dbReference>
<evidence type="ECO:0000256" key="2">
    <source>
        <dbReference type="ARBA" id="ARBA00022884"/>
    </source>
</evidence>
<dbReference type="EMBL" id="FQNC01000085">
    <property type="protein sequence ID" value="SGZ23845.1"/>
    <property type="molecule type" value="Genomic_DNA"/>
</dbReference>
<dbReference type="InterPro" id="IPR000504">
    <property type="entry name" value="RRM_dom"/>
</dbReference>
<dbReference type="InterPro" id="IPR052462">
    <property type="entry name" value="SLIRP/GR-RBP-like"/>
</dbReference>
<dbReference type="PROSITE" id="PS50102">
    <property type="entry name" value="RRM"/>
    <property type="match status" value="1"/>
</dbReference>
<name>A0A2X0N7C4_9BASI</name>
<protein>
    <recommendedName>
        <fullName evidence="1">Probable RNA-binding protein 18</fullName>
    </recommendedName>
    <alternativeName>
        <fullName evidence="3">RNA-binding motif protein 18</fullName>
    </alternativeName>
</protein>
<organism evidence="7 8">
    <name type="scientific">Microbotryum silenes-dioicae</name>
    <dbReference type="NCBI Taxonomy" id="796604"/>
    <lineage>
        <taxon>Eukaryota</taxon>
        <taxon>Fungi</taxon>
        <taxon>Dikarya</taxon>
        <taxon>Basidiomycota</taxon>
        <taxon>Pucciniomycotina</taxon>
        <taxon>Microbotryomycetes</taxon>
        <taxon>Microbotryales</taxon>
        <taxon>Microbotryaceae</taxon>
        <taxon>Microbotryum</taxon>
    </lineage>
</organism>
<proteinExistence type="predicted"/>
<reference evidence="7 8" key="1">
    <citation type="submission" date="2016-11" db="EMBL/GenBank/DDBJ databases">
        <authorList>
            <person name="Jaros S."/>
            <person name="Januszkiewicz K."/>
            <person name="Wedrychowicz H."/>
        </authorList>
    </citation>
    <scope>NUCLEOTIDE SEQUENCE [LARGE SCALE GENOMIC DNA]</scope>
</reference>
<dbReference type="InterPro" id="IPR039157">
    <property type="entry name" value="RBM18_RRM"/>
</dbReference>
<dbReference type="CDD" id="cd12355">
    <property type="entry name" value="RRM_RBM18"/>
    <property type="match status" value="1"/>
</dbReference>
<feature type="region of interest" description="Disordered" evidence="5">
    <location>
        <begin position="123"/>
        <end position="167"/>
    </location>
</feature>
<dbReference type="PANTHER" id="PTHR48027">
    <property type="entry name" value="HETEROGENEOUS NUCLEAR RIBONUCLEOPROTEIN 87F-RELATED"/>
    <property type="match status" value="1"/>
</dbReference>
<evidence type="ECO:0000256" key="4">
    <source>
        <dbReference type="PROSITE-ProRule" id="PRU00176"/>
    </source>
</evidence>
<evidence type="ECO:0000259" key="6">
    <source>
        <dbReference type="PROSITE" id="PS50102"/>
    </source>
</evidence>
<dbReference type="AlphaFoldDB" id="A0A2X0N7C4"/>
<evidence type="ECO:0000313" key="7">
    <source>
        <dbReference type="EMBL" id="SGZ23845.1"/>
    </source>
</evidence>
<evidence type="ECO:0000256" key="3">
    <source>
        <dbReference type="ARBA" id="ARBA00030780"/>
    </source>
</evidence>